<dbReference type="OrthoDB" id="295513at2759"/>
<keyword evidence="13" id="KW-1185">Reference proteome</keyword>
<dbReference type="InterPro" id="IPR000719">
    <property type="entry name" value="Prot_kinase_dom"/>
</dbReference>
<dbReference type="PROSITE" id="PS00107">
    <property type="entry name" value="PROTEIN_KINASE_ATP"/>
    <property type="match status" value="1"/>
</dbReference>
<accession>A0A8J8NEJ2</accession>
<organism evidence="12 13">
    <name type="scientific">Halteria grandinella</name>
    <dbReference type="NCBI Taxonomy" id="5974"/>
    <lineage>
        <taxon>Eukaryota</taxon>
        <taxon>Sar</taxon>
        <taxon>Alveolata</taxon>
        <taxon>Ciliophora</taxon>
        <taxon>Intramacronucleata</taxon>
        <taxon>Spirotrichea</taxon>
        <taxon>Stichotrichia</taxon>
        <taxon>Sporadotrichida</taxon>
        <taxon>Halteriidae</taxon>
        <taxon>Halteria</taxon>
    </lineage>
</organism>
<evidence type="ECO:0000256" key="9">
    <source>
        <dbReference type="PROSITE-ProRule" id="PRU10141"/>
    </source>
</evidence>
<dbReference type="AlphaFoldDB" id="A0A8J8NEJ2"/>
<sequence>MRGNPDYACTVKVKISNTTKRLFYLKDAEEGKSLIKALEKASKFWKRGQVKIQDRFEYDPEDKGCQLGKGSYGAVYKAFDKLTNTFIALKIIKRTLLSVEEYDMIASEIELSLVLSEDSHPGLTRLRDVYRSPDQVVLVMDLVEGVNLFSWLMANQNKRVYSEKVALRIFSTLAETLKHVHGRGVVHRDIKLDNVIISIDEGFRKIETKIIDFGLSILLLQGETHTKTLGSIAYLSPEIVRQSPHAFATDIWSLGIVLYTLLTGRMPFINQCLEKTMHNIKHKDINFNQTCWRRVSIEGKDLVVKMLSKQASERPRAAELLQHACFKQ</sequence>
<reference evidence="12" key="1">
    <citation type="submission" date="2019-06" db="EMBL/GenBank/DDBJ databases">
        <authorList>
            <person name="Zheng W."/>
        </authorList>
    </citation>
    <scope>NUCLEOTIDE SEQUENCE</scope>
    <source>
        <strain evidence="12">QDHG01</strain>
    </source>
</reference>
<evidence type="ECO:0000256" key="4">
    <source>
        <dbReference type="ARBA" id="ARBA00022777"/>
    </source>
</evidence>
<dbReference type="InterPro" id="IPR030616">
    <property type="entry name" value="Aur-like"/>
</dbReference>
<dbReference type="SMART" id="SM00220">
    <property type="entry name" value="S_TKc"/>
    <property type="match status" value="1"/>
</dbReference>
<evidence type="ECO:0000256" key="3">
    <source>
        <dbReference type="ARBA" id="ARBA00022741"/>
    </source>
</evidence>
<protein>
    <recommendedName>
        <fullName evidence="11">Protein kinase domain-containing protein</fullName>
    </recommendedName>
</protein>
<feature type="active site" description="Proton acceptor" evidence="6">
    <location>
        <position position="189"/>
    </location>
</feature>
<dbReference type="PROSITE" id="PS00108">
    <property type="entry name" value="PROTEIN_KINASE_ST"/>
    <property type="match status" value="1"/>
</dbReference>
<feature type="binding site" evidence="7 9">
    <location>
        <position position="90"/>
    </location>
    <ligand>
        <name>ATP</name>
        <dbReference type="ChEBI" id="CHEBI:30616"/>
    </ligand>
</feature>
<dbReference type="PANTHER" id="PTHR24350">
    <property type="entry name" value="SERINE/THREONINE-PROTEIN KINASE IAL-RELATED"/>
    <property type="match status" value="1"/>
</dbReference>
<evidence type="ECO:0000256" key="8">
    <source>
        <dbReference type="PIRSR" id="PIRSR630616-3"/>
    </source>
</evidence>
<dbReference type="GO" id="GO:0005524">
    <property type="term" value="F:ATP binding"/>
    <property type="evidence" value="ECO:0007669"/>
    <property type="project" value="UniProtKB-UniRule"/>
</dbReference>
<dbReference type="SUPFAM" id="SSF56112">
    <property type="entry name" value="Protein kinase-like (PK-like)"/>
    <property type="match status" value="1"/>
</dbReference>
<evidence type="ECO:0000256" key="10">
    <source>
        <dbReference type="RuleBase" id="RU000304"/>
    </source>
</evidence>
<keyword evidence="4" id="KW-0418">Kinase</keyword>
<keyword evidence="2" id="KW-0808">Transferase</keyword>
<dbReference type="InterPro" id="IPR008271">
    <property type="entry name" value="Ser/Thr_kinase_AS"/>
</dbReference>
<dbReference type="Gene3D" id="3.30.200.20">
    <property type="entry name" value="Phosphorylase Kinase, domain 1"/>
    <property type="match status" value="1"/>
</dbReference>
<dbReference type="Pfam" id="PF00069">
    <property type="entry name" value="Pkinase"/>
    <property type="match status" value="1"/>
</dbReference>
<evidence type="ECO:0000313" key="12">
    <source>
        <dbReference type="EMBL" id="TNV73777.1"/>
    </source>
</evidence>
<evidence type="ECO:0000256" key="6">
    <source>
        <dbReference type="PIRSR" id="PIRSR630616-1"/>
    </source>
</evidence>
<gene>
    <name evidence="12" type="ORF">FGO68_gene7228</name>
</gene>
<keyword evidence="3 7" id="KW-0547">Nucleotide-binding</keyword>
<evidence type="ECO:0000256" key="5">
    <source>
        <dbReference type="ARBA" id="ARBA00022840"/>
    </source>
</evidence>
<keyword evidence="1 10" id="KW-0723">Serine/threonine-protein kinase</keyword>
<dbReference type="PROSITE" id="PS50011">
    <property type="entry name" value="PROTEIN_KINASE_DOM"/>
    <property type="match status" value="1"/>
</dbReference>
<evidence type="ECO:0000256" key="7">
    <source>
        <dbReference type="PIRSR" id="PIRSR630616-2"/>
    </source>
</evidence>
<dbReference type="Gene3D" id="1.10.510.10">
    <property type="entry name" value="Transferase(Phosphotransferase) domain 1"/>
    <property type="match status" value="1"/>
</dbReference>
<feature type="domain" description="Protein kinase" evidence="11">
    <location>
        <begin position="61"/>
        <end position="326"/>
    </location>
</feature>
<dbReference type="InterPro" id="IPR011009">
    <property type="entry name" value="Kinase-like_dom_sf"/>
</dbReference>
<evidence type="ECO:0000259" key="11">
    <source>
        <dbReference type="PROSITE" id="PS50011"/>
    </source>
</evidence>
<dbReference type="GO" id="GO:0004674">
    <property type="term" value="F:protein serine/threonine kinase activity"/>
    <property type="evidence" value="ECO:0007669"/>
    <property type="project" value="UniProtKB-KW"/>
</dbReference>
<evidence type="ECO:0000313" key="13">
    <source>
        <dbReference type="Proteomes" id="UP000785679"/>
    </source>
</evidence>
<dbReference type="EMBL" id="RRYP01018122">
    <property type="protein sequence ID" value="TNV73777.1"/>
    <property type="molecule type" value="Genomic_DNA"/>
</dbReference>
<keyword evidence="5 7" id="KW-0067">ATP-binding</keyword>
<name>A0A8J8NEJ2_HALGN</name>
<feature type="binding site" evidence="7">
    <location>
        <position position="212"/>
    </location>
    <ligand>
        <name>ATP</name>
        <dbReference type="ChEBI" id="CHEBI:30616"/>
    </ligand>
</feature>
<dbReference type="Proteomes" id="UP000785679">
    <property type="component" value="Unassembled WGS sequence"/>
</dbReference>
<comment type="similarity">
    <text evidence="10">Belongs to the protein kinase superfamily.</text>
</comment>
<proteinExistence type="inferred from homology"/>
<feature type="cross-link" description="Glycyl lysine isopeptide (Lys-Gly) (interchain with G-Cter in SUMO2)" evidence="8">
    <location>
        <position position="191"/>
    </location>
</feature>
<comment type="caution">
    <text evidence="12">The sequence shown here is derived from an EMBL/GenBank/DDBJ whole genome shotgun (WGS) entry which is preliminary data.</text>
</comment>
<dbReference type="InterPro" id="IPR017441">
    <property type="entry name" value="Protein_kinase_ATP_BS"/>
</dbReference>
<evidence type="ECO:0000256" key="1">
    <source>
        <dbReference type="ARBA" id="ARBA00022527"/>
    </source>
</evidence>
<evidence type="ECO:0000256" key="2">
    <source>
        <dbReference type="ARBA" id="ARBA00022679"/>
    </source>
</evidence>